<dbReference type="RefSeq" id="WP_229681823.1">
    <property type="nucleotide sequence ID" value="NZ_BAABJU010000001.1"/>
</dbReference>
<dbReference type="Proteomes" id="UP000552836">
    <property type="component" value="Unassembled WGS sequence"/>
</dbReference>
<keyword evidence="5 7" id="KW-0472">Membrane</keyword>
<evidence type="ECO:0000313" key="9">
    <source>
        <dbReference type="EMBL" id="NIH67240.1"/>
    </source>
</evidence>
<feature type="transmembrane region" description="Helical" evidence="7">
    <location>
        <begin position="70"/>
        <end position="87"/>
    </location>
</feature>
<evidence type="ECO:0000313" key="8">
    <source>
        <dbReference type="EMBL" id="GGL53145.1"/>
    </source>
</evidence>
<keyword evidence="11" id="KW-1185">Reference proteome</keyword>
<dbReference type="InterPro" id="IPR001626">
    <property type="entry name" value="ABC_TroCD"/>
</dbReference>
<evidence type="ECO:0000256" key="6">
    <source>
        <dbReference type="RuleBase" id="RU003943"/>
    </source>
</evidence>
<evidence type="ECO:0000313" key="10">
    <source>
        <dbReference type="Proteomes" id="UP000552836"/>
    </source>
</evidence>
<comment type="caution">
    <text evidence="9">The sequence shown here is derived from an EMBL/GenBank/DDBJ whole genome shotgun (WGS) entry which is preliminary data.</text>
</comment>
<feature type="transmembrane region" description="Helical" evidence="7">
    <location>
        <begin position="252"/>
        <end position="269"/>
    </location>
</feature>
<dbReference type="EMBL" id="JAAMPA010000001">
    <property type="protein sequence ID" value="NIH67240.1"/>
    <property type="molecule type" value="Genomic_DNA"/>
</dbReference>
<feature type="transmembrane region" description="Helical" evidence="7">
    <location>
        <begin position="174"/>
        <end position="191"/>
    </location>
</feature>
<reference evidence="9 10" key="3">
    <citation type="submission" date="2020-02" db="EMBL/GenBank/DDBJ databases">
        <title>Sequencing the genomes of 1000 actinobacteria strains.</title>
        <authorList>
            <person name="Klenk H.-P."/>
        </authorList>
    </citation>
    <scope>NUCLEOTIDE SEQUENCE [LARGE SCALE GENOMIC DNA]</scope>
    <source>
        <strain evidence="9 10">DSM 45201</strain>
    </source>
</reference>
<gene>
    <name evidence="9" type="ORF">FB380_001686</name>
    <name evidence="8" type="ORF">GCM10011589_06600</name>
</gene>
<reference evidence="8" key="4">
    <citation type="submission" date="2024-05" db="EMBL/GenBank/DDBJ databases">
        <authorList>
            <person name="Sun Q."/>
            <person name="Zhou Y."/>
        </authorList>
    </citation>
    <scope>NUCLEOTIDE SEQUENCE</scope>
    <source>
        <strain evidence="8">CGMCC 4.5581</strain>
    </source>
</reference>
<dbReference type="PANTHER" id="PTHR30477">
    <property type="entry name" value="ABC-TRANSPORTER METAL-BINDING PROTEIN"/>
    <property type="match status" value="1"/>
</dbReference>
<protein>
    <submittedName>
        <fullName evidence="8">Zinc ABC transporter permease</fullName>
    </submittedName>
    <submittedName>
        <fullName evidence="9">Zinc/manganese transport system permease protein</fullName>
    </submittedName>
</protein>
<evidence type="ECO:0000256" key="2">
    <source>
        <dbReference type="ARBA" id="ARBA00008034"/>
    </source>
</evidence>
<keyword evidence="6" id="KW-0813">Transport</keyword>
<evidence type="ECO:0000256" key="7">
    <source>
        <dbReference type="SAM" id="Phobius"/>
    </source>
</evidence>
<organism evidence="9 10">
    <name type="scientific">Modestobacter marinus</name>
    <dbReference type="NCBI Taxonomy" id="477641"/>
    <lineage>
        <taxon>Bacteria</taxon>
        <taxon>Bacillati</taxon>
        <taxon>Actinomycetota</taxon>
        <taxon>Actinomycetes</taxon>
        <taxon>Geodermatophilales</taxon>
        <taxon>Geodermatophilaceae</taxon>
        <taxon>Modestobacter</taxon>
    </lineage>
</organism>
<dbReference type="GO" id="GO:0055085">
    <property type="term" value="P:transmembrane transport"/>
    <property type="evidence" value="ECO:0007669"/>
    <property type="project" value="InterPro"/>
</dbReference>
<sequence>MVTFQENWLQVLQTTFMQHALLGGSMVALAAGLMGWFVVTRQNAFAAHALAHIGFPGATGAILIGAPVTLGLAVFCVGGGLLIGVFGKRVADREVATGTILAFATGLGVLFASLATANASATTTVLFGNLLAISTDQLWVFGGFTLLVVGVLAVIARPLVFASVDPTVAEARGIPVRALGVAFVVLLALTITMAVQVVGTLLLFALVVTPAAAALRITARPGLVAAIAVAIALGSVWFGLVLSAMVNLPPSFFVTTLAVLSWAVTLPFSRARAPRETTSPVLDVSGLVPDRAG</sequence>
<comment type="similarity">
    <text evidence="2 6">Belongs to the ABC-3 integral membrane protein family.</text>
</comment>
<dbReference type="PANTHER" id="PTHR30477:SF21">
    <property type="entry name" value="ABC-3 PROTEIN"/>
    <property type="match status" value="1"/>
</dbReference>
<evidence type="ECO:0000256" key="4">
    <source>
        <dbReference type="ARBA" id="ARBA00022989"/>
    </source>
</evidence>
<keyword evidence="4 7" id="KW-1133">Transmembrane helix</keyword>
<evidence type="ECO:0000256" key="5">
    <source>
        <dbReference type="ARBA" id="ARBA00023136"/>
    </source>
</evidence>
<dbReference type="InterPro" id="IPR037294">
    <property type="entry name" value="ABC_BtuC-like"/>
</dbReference>
<dbReference type="Pfam" id="PF00950">
    <property type="entry name" value="ABC-3"/>
    <property type="match status" value="1"/>
</dbReference>
<evidence type="ECO:0000256" key="3">
    <source>
        <dbReference type="ARBA" id="ARBA00022692"/>
    </source>
</evidence>
<dbReference type="GO" id="GO:0043190">
    <property type="term" value="C:ATP-binding cassette (ABC) transporter complex"/>
    <property type="evidence" value="ECO:0007669"/>
    <property type="project" value="InterPro"/>
</dbReference>
<comment type="subcellular location">
    <subcellularLocation>
        <location evidence="6">Cell membrane</location>
        <topology evidence="6">Multi-pass membrane protein</topology>
    </subcellularLocation>
    <subcellularLocation>
        <location evidence="1">Membrane</location>
        <topology evidence="1">Multi-pass membrane protein</topology>
    </subcellularLocation>
</comment>
<keyword evidence="3 6" id="KW-0812">Transmembrane</keyword>
<reference evidence="8" key="1">
    <citation type="journal article" date="2014" name="Int. J. Syst. Evol. Microbiol.">
        <title>Complete genome of a new Firmicutes species belonging to the dominant human colonic microbiota ('Ruminococcus bicirculans') reveals two chromosomes and a selective capacity to utilize plant glucans.</title>
        <authorList>
            <consortium name="NISC Comparative Sequencing Program"/>
            <person name="Wegmann U."/>
            <person name="Louis P."/>
            <person name="Goesmann A."/>
            <person name="Henrissat B."/>
            <person name="Duncan S.H."/>
            <person name="Flint H.J."/>
        </authorList>
    </citation>
    <scope>NUCLEOTIDE SEQUENCE</scope>
    <source>
        <strain evidence="8">CGMCC 4.5581</strain>
    </source>
</reference>
<name>A0A846LY36_9ACTN</name>
<dbReference type="Gene3D" id="1.10.3470.10">
    <property type="entry name" value="ABC transporter involved in vitamin B12 uptake, BtuC"/>
    <property type="match status" value="1"/>
</dbReference>
<evidence type="ECO:0000313" key="11">
    <source>
        <dbReference type="Proteomes" id="UP000648663"/>
    </source>
</evidence>
<dbReference type="EMBL" id="BMMI01000001">
    <property type="protein sequence ID" value="GGL53145.1"/>
    <property type="molecule type" value="Genomic_DNA"/>
</dbReference>
<feature type="transmembrane region" description="Helical" evidence="7">
    <location>
        <begin position="20"/>
        <end position="38"/>
    </location>
</feature>
<feature type="transmembrane region" description="Helical" evidence="7">
    <location>
        <begin position="99"/>
        <end position="119"/>
    </location>
</feature>
<feature type="transmembrane region" description="Helical" evidence="7">
    <location>
        <begin position="139"/>
        <end position="162"/>
    </location>
</feature>
<accession>A0A846LY36</accession>
<reference evidence="11" key="2">
    <citation type="journal article" date="2019" name="Int. J. Syst. Evol. Microbiol.">
        <title>The Global Catalogue of Microorganisms (GCM) 10K type strain sequencing project: providing services to taxonomists for standard genome sequencing and annotation.</title>
        <authorList>
            <consortium name="The Broad Institute Genomics Platform"/>
            <consortium name="The Broad Institute Genome Sequencing Center for Infectious Disease"/>
            <person name="Wu L."/>
            <person name="Ma J."/>
        </authorList>
    </citation>
    <scope>NUCLEOTIDE SEQUENCE [LARGE SCALE GENOMIC DNA]</scope>
    <source>
        <strain evidence="11">CGMCC 4.5581</strain>
    </source>
</reference>
<evidence type="ECO:0000256" key="1">
    <source>
        <dbReference type="ARBA" id="ARBA00004141"/>
    </source>
</evidence>
<dbReference type="AlphaFoldDB" id="A0A846LY36"/>
<feature type="transmembrane region" description="Helical" evidence="7">
    <location>
        <begin position="222"/>
        <end position="246"/>
    </location>
</feature>
<dbReference type="SUPFAM" id="SSF81345">
    <property type="entry name" value="ABC transporter involved in vitamin B12 uptake, BtuC"/>
    <property type="match status" value="1"/>
</dbReference>
<feature type="transmembrane region" description="Helical" evidence="7">
    <location>
        <begin position="197"/>
        <end position="215"/>
    </location>
</feature>
<proteinExistence type="inferred from homology"/>
<dbReference type="Proteomes" id="UP000648663">
    <property type="component" value="Unassembled WGS sequence"/>
</dbReference>